<dbReference type="InterPro" id="IPR029033">
    <property type="entry name" value="His_PPase_superfam"/>
</dbReference>
<dbReference type="InterPro" id="IPR013078">
    <property type="entry name" value="His_Pase_superF_clade-1"/>
</dbReference>
<dbReference type="OrthoDB" id="4818801at2759"/>
<dbReference type="SMART" id="SM00855">
    <property type="entry name" value="PGAM"/>
    <property type="match status" value="1"/>
</dbReference>
<dbReference type="FunFam" id="3.40.50.1240:FF:000037">
    <property type="entry name" value="Sedoheptulose 1,7-bisphosphatase"/>
    <property type="match status" value="1"/>
</dbReference>
<dbReference type="InterPro" id="IPR050275">
    <property type="entry name" value="PGM_Phosphatase"/>
</dbReference>
<dbReference type="EMBL" id="JAEUBF010000753">
    <property type="protein sequence ID" value="KAH3675569.1"/>
    <property type="molecule type" value="Genomic_DNA"/>
</dbReference>
<reference evidence="3" key="2">
    <citation type="submission" date="2021-01" db="EMBL/GenBank/DDBJ databases">
        <authorList>
            <person name="Schikora-Tamarit M.A."/>
        </authorList>
    </citation>
    <scope>NUCLEOTIDE SEQUENCE</scope>
    <source>
        <strain evidence="3">CBS6341</strain>
    </source>
</reference>
<proteinExistence type="predicted"/>
<evidence type="ECO:0008006" key="5">
    <source>
        <dbReference type="Google" id="ProtNLM"/>
    </source>
</evidence>
<dbReference type="SUPFAM" id="SSF53254">
    <property type="entry name" value="Phosphoglycerate mutase-like"/>
    <property type="match status" value="1"/>
</dbReference>
<organism evidence="3 4">
    <name type="scientific">Wickerhamomyces mucosus</name>
    <dbReference type="NCBI Taxonomy" id="1378264"/>
    <lineage>
        <taxon>Eukaryota</taxon>
        <taxon>Fungi</taxon>
        <taxon>Dikarya</taxon>
        <taxon>Ascomycota</taxon>
        <taxon>Saccharomycotina</taxon>
        <taxon>Saccharomycetes</taxon>
        <taxon>Phaffomycetales</taxon>
        <taxon>Wickerhamomycetaceae</taxon>
        <taxon>Wickerhamomyces</taxon>
    </lineage>
</organism>
<feature type="binding site" evidence="2">
    <location>
        <position position="69"/>
    </location>
    <ligand>
        <name>substrate</name>
    </ligand>
</feature>
<reference evidence="3" key="1">
    <citation type="journal article" date="2021" name="Open Biol.">
        <title>Shared evolutionary footprints suggest mitochondrial oxidative damage underlies multiple complex I losses in fungi.</title>
        <authorList>
            <person name="Schikora-Tamarit M.A."/>
            <person name="Marcet-Houben M."/>
            <person name="Nosek J."/>
            <person name="Gabaldon T."/>
        </authorList>
    </citation>
    <scope>NUCLEOTIDE SEQUENCE</scope>
    <source>
        <strain evidence="3">CBS6341</strain>
    </source>
</reference>
<dbReference type="PANTHER" id="PTHR48100:SF15">
    <property type="entry name" value="SEDOHEPTULOSE 1,7-BISPHOSPHATASE"/>
    <property type="match status" value="1"/>
</dbReference>
<dbReference type="CDD" id="cd07067">
    <property type="entry name" value="HP_PGM_like"/>
    <property type="match status" value="1"/>
</dbReference>
<evidence type="ECO:0000256" key="1">
    <source>
        <dbReference type="PIRSR" id="PIRSR613078-1"/>
    </source>
</evidence>
<sequence>MAKSPCPRTIFVRHGQTEWSKSGQYTSITDLPLTEFGVNQMRKTGKLLFSTGFIDPNHITYIFTSPRKRALQTVKLILESLDEETKKHIKIIVDNDLREWEYGDYEGLLTQQIKDLRKSRNLPIADDWLIWRDGCENGEATKQIGLRLSRFIARVQNLQKIAIEENKPCDILCFAHGHTLRYFASLWFKSNTKEELIDSTTPAYVKSYDDDTVPVVEIEKFRYLDQNPNFLLDAGGVGVLSYGHHDINEPSLSLSGAFVIPPEEESEHQ</sequence>
<feature type="binding site" evidence="2">
    <location>
        <begin position="99"/>
        <end position="102"/>
    </location>
    <ligand>
        <name>substrate</name>
    </ligand>
</feature>
<dbReference type="Gene3D" id="3.40.50.1240">
    <property type="entry name" value="Phosphoglycerate mutase-like"/>
    <property type="match status" value="1"/>
</dbReference>
<gene>
    <name evidence="3" type="ORF">WICMUC_002658</name>
</gene>
<dbReference type="Pfam" id="PF00300">
    <property type="entry name" value="His_Phos_1"/>
    <property type="match status" value="1"/>
</dbReference>
<protein>
    <recommendedName>
        <fullName evidence="5">Sedoheptulose 1,7-bisphosphatase</fullName>
    </recommendedName>
</protein>
<feature type="active site" description="Tele-phosphohistidine intermediate" evidence="1">
    <location>
        <position position="14"/>
    </location>
</feature>
<dbReference type="PANTHER" id="PTHR48100">
    <property type="entry name" value="BROAD-SPECIFICITY PHOSPHATASE YOR283W-RELATED"/>
    <property type="match status" value="1"/>
</dbReference>
<dbReference type="GO" id="GO:0046390">
    <property type="term" value="P:ribose phosphate biosynthetic process"/>
    <property type="evidence" value="ECO:0007669"/>
    <property type="project" value="TreeGrafter"/>
</dbReference>
<comment type="caution">
    <text evidence="3">The sequence shown here is derived from an EMBL/GenBank/DDBJ whole genome shotgun (WGS) entry which is preliminary data.</text>
</comment>
<dbReference type="AlphaFoldDB" id="A0A9P8PQN5"/>
<dbReference type="Proteomes" id="UP000769528">
    <property type="component" value="Unassembled WGS sequence"/>
</dbReference>
<evidence type="ECO:0000256" key="2">
    <source>
        <dbReference type="PIRSR" id="PIRSR613078-2"/>
    </source>
</evidence>
<accession>A0A9P8PQN5</accession>
<dbReference type="GO" id="GO:0050278">
    <property type="term" value="F:sedoheptulose-bisphosphatase activity"/>
    <property type="evidence" value="ECO:0007669"/>
    <property type="project" value="TreeGrafter"/>
</dbReference>
<keyword evidence="4" id="KW-1185">Reference proteome</keyword>
<evidence type="ECO:0000313" key="3">
    <source>
        <dbReference type="EMBL" id="KAH3675569.1"/>
    </source>
</evidence>
<evidence type="ECO:0000313" key="4">
    <source>
        <dbReference type="Proteomes" id="UP000769528"/>
    </source>
</evidence>
<name>A0A9P8PQN5_9ASCO</name>
<feature type="active site" description="Proton donor/acceptor" evidence="1">
    <location>
        <position position="99"/>
    </location>
</feature>